<comment type="caution">
    <text evidence="10">Lacks conserved residue(s) required for the propagation of feature annotation.</text>
</comment>
<keyword evidence="7" id="KW-0819">tRNA processing</keyword>
<dbReference type="PANTHER" id="PTHR22808:SF1">
    <property type="entry name" value="RNA CYTOSINE-C(5)-METHYLTRANSFERASE NSUN2-RELATED"/>
    <property type="match status" value="1"/>
</dbReference>
<dbReference type="EMBL" id="KZ155771">
    <property type="protein sequence ID" value="OUS49284.1"/>
    <property type="molecule type" value="Genomic_DNA"/>
</dbReference>
<evidence type="ECO:0000256" key="6">
    <source>
        <dbReference type="ARBA" id="ARBA00022691"/>
    </source>
</evidence>
<evidence type="ECO:0000256" key="7">
    <source>
        <dbReference type="ARBA" id="ARBA00022694"/>
    </source>
</evidence>
<dbReference type="InterPro" id="IPR029063">
    <property type="entry name" value="SAM-dependent_MTases_sf"/>
</dbReference>
<dbReference type="GO" id="GO:0030488">
    <property type="term" value="P:tRNA methylation"/>
    <property type="evidence" value="ECO:0007669"/>
    <property type="project" value="UniProtKB-ARBA"/>
</dbReference>
<dbReference type="GO" id="GO:0016428">
    <property type="term" value="F:tRNA (cytidine-5-)-methyltransferase activity"/>
    <property type="evidence" value="ECO:0007669"/>
    <property type="project" value="InterPro"/>
</dbReference>
<evidence type="ECO:0000256" key="9">
    <source>
        <dbReference type="ARBA" id="ARBA00023242"/>
    </source>
</evidence>
<organism evidence="13">
    <name type="scientific">Ostreococcus tauri</name>
    <name type="common">Marine green alga</name>
    <dbReference type="NCBI Taxonomy" id="70448"/>
    <lineage>
        <taxon>Eukaryota</taxon>
        <taxon>Viridiplantae</taxon>
        <taxon>Chlorophyta</taxon>
        <taxon>Mamiellophyceae</taxon>
        <taxon>Mamiellales</taxon>
        <taxon>Bathycoccaceae</taxon>
        <taxon>Ostreococcus</taxon>
    </lineage>
</organism>
<dbReference type="PROSITE" id="PS01153">
    <property type="entry name" value="NOL1_NOP2_SUN"/>
    <property type="match status" value="1"/>
</dbReference>
<dbReference type="eggNOG" id="KOG2198">
    <property type="taxonomic scope" value="Eukaryota"/>
</dbReference>
<dbReference type="InterPro" id="IPR049560">
    <property type="entry name" value="MeTrfase_RsmB-F_NOP2_cat"/>
</dbReference>
<evidence type="ECO:0000256" key="11">
    <source>
        <dbReference type="SAM" id="MobiDB-lite"/>
    </source>
</evidence>
<dbReference type="InterPro" id="IPR001678">
    <property type="entry name" value="MeTrfase_RsmB-F_NOP2_dom"/>
</dbReference>
<evidence type="ECO:0000313" key="13">
    <source>
        <dbReference type="EMBL" id="OUS49284.1"/>
    </source>
</evidence>
<keyword evidence="9" id="KW-0539">Nucleus</keyword>
<dbReference type="Pfam" id="PF01189">
    <property type="entry name" value="Methyltr_RsmB-F"/>
    <property type="match status" value="1"/>
</dbReference>
<evidence type="ECO:0000256" key="5">
    <source>
        <dbReference type="ARBA" id="ARBA00022679"/>
    </source>
</evidence>
<keyword evidence="5 10" id="KW-0808">Transferase</keyword>
<sequence>MRAADASTRKRARDDGVASASSPSTRDEDALWNEKFAAYYAEQRVCATTADHAAMMAAFRRPLPLTFRLNASAALVGSTLRRLEGEVLPALGDGRDAAAPKCAEWYPNRLAWQIDLSQGMSLKTSDSVAVRGLHAFLKTATETGALTRQELVSMIPPLFLDVEPGHLVMDMCAAPGSKTSQLLEMLHEASGPSETPRGCLQRANLLTHQCKRSNSPALIVTNHQAQLFPILHDAKGKKLRFDRILADVPCSGDGTLRKSPDLWRKWNASSGVDLHTLQLEIATHALRLLDVGGRLVYSTCSLNPLENEAVVAALLKRAGGAVELVDVSKSLPKLKRRPGMKLWKVGDVFGWHNSFEETGTKRQKTIAKTMFWEASYEQFPLERCVRILPHLDDTGGFFITVFEKKGELPAEMEATPAVDANTTYRMERANAEWNEKKRVAPVMRVHDAEIVKNIKNHFGVKEDKHLDLSSGLMTRQHSDLAGVTPKRLYYLSQGARDVLTALTKNGKNAGLQVVACGVRAFERQIVSNVDCAYRITQEGLGTVLPHLSKQIVRVRASELETILARQQDESTASRSTSRTSSDDVPEEITHEKSIKNINNVSDGCVILVPKAKSEEHEREASALAVACWLGRGARGKSLSVLASKTSGEQLLYQLRDCIARKTVG</sequence>
<evidence type="ECO:0000256" key="1">
    <source>
        <dbReference type="ARBA" id="ARBA00004123"/>
    </source>
</evidence>
<keyword evidence="6 10" id="KW-0949">S-adenosyl-L-methionine</keyword>
<dbReference type="InterPro" id="IPR023270">
    <property type="entry name" value="RCMT_NCL1"/>
</dbReference>
<feature type="region of interest" description="Disordered" evidence="11">
    <location>
        <begin position="1"/>
        <end position="26"/>
    </location>
</feature>
<accession>A0A1Y5IM77</accession>
<evidence type="ECO:0000256" key="2">
    <source>
        <dbReference type="ARBA" id="ARBA00007494"/>
    </source>
</evidence>
<evidence type="ECO:0000256" key="3">
    <source>
        <dbReference type="ARBA" id="ARBA00022555"/>
    </source>
</evidence>
<dbReference type="SUPFAM" id="SSF53335">
    <property type="entry name" value="S-adenosyl-L-methionine-dependent methyltransferases"/>
    <property type="match status" value="1"/>
</dbReference>
<dbReference type="InterPro" id="IPR023267">
    <property type="entry name" value="RCMT"/>
</dbReference>
<dbReference type="PROSITE" id="PS51686">
    <property type="entry name" value="SAM_MT_RSMB_NOP"/>
    <property type="match status" value="1"/>
</dbReference>
<keyword evidence="4 10" id="KW-0489">Methyltransferase</keyword>
<dbReference type="GO" id="GO:0005634">
    <property type="term" value="C:nucleus"/>
    <property type="evidence" value="ECO:0007669"/>
    <property type="project" value="UniProtKB-SubCell"/>
</dbReference>
<dbReference type="Pfam" id="PF25376">
    <property type="entry name" value="Pre-PUA_NSUN2"/>
    <property type="match status" value="1"/>
</dbReference>
<dbReference type="AlphaFoldDB" id="A0A1Y5IM77"/>
<comment type="similarity">
    <text evidence="2 10">Belongs to the class I-like SAM-binding methyltransferase superfamily. RsmB/NOP family.</text>
</comment>
<feature type="region of interest" description="Disordered" evidence="11">
    <location>
        <begin position="565"/>
        <end position="588"/>
    </location>
</feature>
<dbReference type="PRINTS" id="PR02011">
    <property type="entry name" value="RCMTNCL1"/>
</dbReference>
<protein>
    <submittedName>
        <fullName evidence="13">S-adenosyl-L-methionine-dependent methyltransferase</fullName>
    </submittedName>
</protein>
<dbReference type="PRINTS" id="PR02008">
    <property type="entry name" value="RCMTFAMILY"/>
</dbReference>
<dbReference type="Gene3D" id="3.40.50.150">
    <property type="entry name" value="Vaccinia Virus protein VP39"/>
    <property type="match status" value="1"/>
</dbReference>
<feature type="active site" description="Nucleophile" evidence="10">
    <location>
        <position position="300"/>
    </location>
</feature>
<dbReference type="InterPro" id="IPR018314">
    <property type="entry name" value="RsmB/NOL1/NOP2-like_CS"/>
</dbReference>
<reference evidence="13" key="1">
    <citation type="submission" date="2017-04" db="EMBL/GenBank/DDBJ databases">
        <title>Population genomics of picophytoplankton unveils novel chromosome hypervariability.</title>
        <authorList>
            <consortium name="DOE Joint Genome Institute"/>
            <person name="Blanc-Mathieu R."/>
            <person name="Krasovec M."/>
            <person name="Hebrard M."/>
            <person name="Yau S."/>
            <person name="Desgranges E."/>
            <person name="Martin J."/>
            <person name="Schackwitz W."/>
            <person name="Kuo A."/>
            <person name="Salin G."/>
            <person name="Donnadieu C."/>
            <person name="Desdevises Y."/>
            <person name="Sanchez-Ferandin S."/>
            <person name="Moreau H."/>
            <person name="Rivals E."/>
            <person name="Grigoriev I.V."/>
            <person name="Grimsley N."/>
            <person name="Eyre-Walker A."/>
            <person name="Piganeau G."/>
        </authorList>
    </citation>
    <scope>NUCLEOTIDE SEQUENCE [LARGE SCALE GENOMIC DNA]</scope>
    <source>
        <strain evidence="13">RCC 1115</strain>
    </source>
</reference>
<feature type="binding site" evidence="10">
    <location>
        <begin position="172"/>
        <end position="178"/>
    </location>
    <ligand>
        <name>S-adenosyl-L-methionine</name>
        <dbReference type="ChEBI" id="CHEBI:59789"/>
    </ligand>
</feature>
<evidence type="ECO:0000256" key="8">
    <source>
        <dbReference type="ARBA" id="ARBA00022884"/>
    </source>
</evidence>
<keyword evidence="8 10" id="KW-0694">RNA-binding</keyword>
<feature type="domain" description="SAM-dependent MTase RsmB/NOP-type" evidence="12">
    <location>
        <begin position="55"/>
        <end position="405"/>
    </location>
</feature>
<gene>
    <name evidence="13" type="ORF">BE221DRAFT_202539</name>
</gene>
<dbReference type="Proteomes" id="UP000195557">
    <property type="component" value="Unassembled WGS sequence"/>
</dbReference>
<evidence type="ECO:0000259" key="12">
    <source>
        <dbReference type="PROSITE" id="PS51686"/>
    </source>
</evidence>
<feature type="binding site" evidence="10">
    <location>
        <position position="247"/>
    </location>
    <ligand>
        <name>S-adenosyl-L-methionine</name>
        <dbReference type="ChEBI" id="CHEBI:59789"/>
    </ligand>
</feature>
<proteinExistence type="inferred from homology"/>
<dbReference type="GO" id="GO:0000049">
    <property type="term" value="F:tRNA binding"/>
    <property type="evidence" value="ECO:0007669"/>
    <property type="project" value="UniProtKB-KW"/>
</dbReference>
<evidence type="ECO:0000256" key="10">
    <source>
        <dbReference type="PROSITE-ProRule" id="PRU01023"/>
    </source>
</evidence>
<evidence type="ECO:0000256" key="4">
    <source>
        <dbReference type="ARBA" id="ARBA00022603"/>
    </source>
</evidence>
<comment type="subcellular location">
    <subcellularLocation>
        <location evidence="1">Nucleus</location>
    </subcellularLocation>
</comment>
<dbReference type="FunFam" id="3.40.50.150:FF:000271">
    <property type="entry name" value="NOL1/NOP2/Sun family protein"/>
    <property type="match status" value="1"/>
</dbReference>
<keyword evidence="3" id="KW-0820">tRNA-binding</keyword>
<name>A0A1Y5IM77_OSTTA</name>
<dbReference type="InterPro" id="IPR057285">
    <property type="entry name" value="Pre-PUA_NSUN2"/>
</dbReference>
<feature type="compositionally biased region" description="Low complexity" evidence="11">
    <location>
        <begin position="570"/>
        <end position="579"/>
    </location>
</feature>
<dbReference type="PANTHER" id="PTHR22808">
    <property type="entry name" value="NCL1 YEAST -RELATED NOL1/NOP2/FMU SUN DOMAIN-CONTAINING"/>
    <property type="match status" value="1"/>
</dbReference>